<evidence type="ECO:0000313" key="2">
    <source>
        <dbReference type="EMBL" id="GFO60957.1"/>
    </source>
</evidence>
<comment type="caution">
    <text evidence="2">The sequence shown here is derived from an EMBL/GenBank/DDBJ whole genome shotgun (WGS) entry which is preliminary data.</text>
</comment>
<sequence>MTRKAERPTGGNRQGAKRKGNNVNSSFPITTRTKIQLFEIFDRDTCGAVIVSGREVAR</sequence>
<evidence type="ECO:0000313" key="3">
    <source>
        <dbReference type="Proteomes" id="UP000556026"/>
    </source>
</evidence>
<feature type="region of interest" description="Disordered" evidence="1">
    <location>
        <begin position="1"/>
        <end position="27"/>
    </location>
</feature>
<dbReference type="RefSeq" id="WP_183355763.1">
    <property type="nucleotide sequence ID" value="NZ_BLXX01000011.1"/>
</dbReference>
<evidence type="ECO:0000256" key="1">
    <source>
        <dbReference type="SAM" id="MobiDB-lite"/>
    </source>
</evidence>
<gene>
    <name evidence="2" type="ORF">GMST_32820</name>
</gene>
<name>A0A6V8MM72_9BACT</name>
<organism evidence="2 3">
    <name type="scientific">Geomonas silvestris</name>
    <dbReference type="NCBI Taxonomy" id="2740184"/>
    <lineage>
        <taxon>Bacteria</taxon>
        <taxon>Pseudomonadati</taxon>
        <taxon>Thermodesulfobacteriota</taxon>
        <taxon>Desulfuromonadia</taxon>
        <taxon>Geobacterales</taxon>
        <taxon>Geobacteraceae</taxon>
        <taxon>Geomonas</taxon>
    </lineage>
</organism>
<reference evidence="3" key="1">
    <citation type="submission" date="2020-06" db="EMBL/GenBank/DDBJ databases">
        <title>Draft genomic sequence of Geomonas sp. Red330.</title>
        <authorList>
            <person name="Itoh H."/>
            <person name="Zhenxing X."/>
            <person name="Ushijima N."/>
            <person name="Masuda Y."/>
            <person name="Shiratori Y."/>
            <person name="Senoo K."/>
        </authorList>
    </citation>
    <scope>NUCLEOTIDE SEQUENCE [LARGE SCALE GENOMIC DNA]</scope>
    <source>
        <strain evidence="3">Red330</strain>
    </source>
</reference>
<dbReference type="Proteomes" id="UP000556026">
    <property type="component" value="Unassembled WGS sequence"/>
</dbReference>
<keyword evidence="3" id="KW-1185">Reference proteome</keyword>
<dbReference type="AlphaFoldDB" id="A0A6V8MM72"/>
<accession>A0A6V8MM72</accession>
<dbReference type="EMBL" id="BLXX01000011">
    <property type="protein sequence ID" value="GFO60957.1"/>
    <property type="molecule type" value="Genomic_DNA"/>
</dbReference>
<protein>
    <submittedName>
        <fullName evidence="2">Uncharacterized protein</fullName>
    </submittedName>
</protein>
<proteinExistence type="predicted"/>